<dbReference type="PANTHER" id="PTHR30055:SF234">
    <property type="entry name" value="HTH-TYPE TRANSCRIPTIONAL REGULATOR BETI"/>
    <property type="match status" value="1"/>
</dbReference>
<dbReference type="Proteomes" id="UP001596484">
    <property type="component" value="Unassembled WGS sequence"/>
</dbReference>
<organism evidence="6 7">
    <name type="scientific">Rhodococcus daqingensis</name>
    <dbReference type="NCBI Taxonomy" id="2479363"/>
    <lineage>
        <taxon>Bacteria</taxon>
        <taxon>Bacillati</taxon>
        <taxon>Actinomycetota</taxon>
        <taxon>Actinomycetes</taxon>
        <taxon>Mycobacteriales</taxon>
        <taxon>Nocardiaceae</taxon>
        <taxon>Rhodococcus</taxon>
    </lineage>
</organism>
<evidence type="ECO:0000256" key="2">
    <source>
        <dbReference type="ARBA" id="ARBA00023125"/>
    </source>
</evidence>
<dbReference type="InterPro" id="IPR049484">
    <property type="entry name" value="Rv0078-like_C"/>
</dbReference>
<evidence type="ECO:0000256" key="4">
    <source>
        <dbReference type="PROSITE-ProRule" id="PRU00335"/>
    </source>
</evidence>
<dbReference type="PRINTS" id="PR00455">
    <property type="entry name" value="HTHTETR"/>
</dbReference>
<keyword evidence="7" id="KW-1185">Reference proteome</keyword>
<feature type="domain" description="HTH tetR-type" evidence="5">
    <location>
        <begin position="13"/>
        <end position="73"/>
    </location>
</feature>
<dbReference type="PROSITE" id="PS50977">
    <property type="entry name" value="HTH_TETR_2"/>
    <property type="match status" value="1"/>
</dbReference>
<dbReference type="InterPro" id="IPR009057">
    <property type="entry name" value="Homeodomain-like_sf"/>
</dbReference>
<keyword evidence="2 4" id="KW-0238">DNA-binding</keyword>
<dbReference type="Gene3D" id="1.10.357.10">
    <property type="entry name" value="Tetracycline Repressor, domain 2"/>
    <property type="match status" value="1"/>
</dbReference>
<name>A0ABW2RS11_9NOCA</name>
<dbReference type="InterPro" id="IPR001647">
    <property type="entry name" value="HTH_TetR"/>
</dbReference>
<protein>
    <submittedName>
        <fullName evidence="6">TetR/AcrR family transcriptional regulator</fullName>
    </submittedName>
</protein>
<sequence>MSIVASRREQYAQSTRRALLDAGLEAFVERGYAAVSAEELVRAAGLTRGALYHHFDGGKKGLFEAIFEDQEDRAARAVVAAMTDHDDPWERHLAGVDAFLEICSDPHYREIVLLQGPLALGWQRWRELDQEYLGGLVLDAMKSLRREGLTQPHPDDLAAAALYGAITEVALTAARSPDPAAARAGAALLIRDLFEGIRRHR</sequence>
<reference evidence="7" key="1">
    <citation type="journal article" date="2019" name="Int. J. Syst. Evol. Microbiol.">
        <title>The Global Catalogue of Microorganisms (GCM) 10K type strain sequencing project: providing services to taxonomists for standard genome sequencing and annotation.</title>
        <authorList>
            <consortium name="The Broad Institute Genomics Platform"/>
            <consortium name="The Broad Institute Genome Sequencing Center for Infectious Disease"/>
            <person name="Wu L."/>
            <person name="Ma J."/>
        </authorList>
    </citation>
    <scope>NUCLEOTIDE SEQUENCE [LARGE SCALE GENOMIC DNA]</scope>
    <source>
        <strain evidence="7">ICMP 19430</strain>
    </source>
</reference>
<proteinExistence type="predicted"/>
<evidence type="ECO:0000256" key="1">
    <source>
        <dbReference type="ARBA" id="ARBA00023015"/>
    </source>
</evidence>
<dbReference type="EMBL" id="JBHTCS010000002">
    <property type="protein sequence ID" value="MFC7446615.1"/>
    <property type="molecule type" value="Genomic_DNA"/>
</dbReference>
<evidence type="ECO:0000259" key="5">
    <source>
        <dbReference type="PROSITE" id="PS50977"/>
    </source>
</evidence>
<keyword evidence="1" id="KW-0805">Transcription regulation</keyword>
<dbReference type="PANTHER" id="PTHR30055">
    <property type="entry name" value="HTH-TYPE TRANSCRIPTIONAL REGULATOR RUTR"/>
    <property type="match status" value="1"/>
</dbReference>
<dbReference type="Pfam" id="PF00440">
    <property type="entry name" value="TetR_N"/>
    <property type="match status" value="1"/>
</dbReference>
<dbReference type="Pfam" id="PF21351">
    <property type="entry name" value="TetR_C_41"/>
    <property type="match status" value="1"/>
</dbReference>
<dbReference type="RefSeq" id="WP_378400957.1">
    <property type="nucleotide sequence ID" value="NZ_JBHTCS010000002.1"/>
</dbReference>
<dbReference type="SUPFAM" id="SSF46689">
    <property type="entry name" value="Homeodomain-like"/>
    <property type="match status" value="1"/>
</dbReference>
<comment type="caution">
    <text evidence="6">The sequence shown here is derived from an EMBL/GenBank/DDBJ whole genome shotgun (WGS) entry which is preliminary data.</text>
</comment>
<evidence type="ECO:0000313" key="6">
    <source>
        <dbReference type="EMBL" id="MFC7446615.1"/>
    </source>
</evidence>
<evidence type="ECO:0000313" key="7">
    <source>
        <dbReference type="Proteomes" id="UP001596484"/>
    </source>
</evidence>
<accession>A0ABW2RS11</accession>
<gene>
    <name evidence="6" type="ORF">ACFQS9_01805</name>
</gene>
<feature type="DNA-binding region" description="H-T-H motif" evidence="4">
    <location>
        <begin position="36"/>
        <end position="55"/>
    </location>
</feature>
<keyword evidence="3" id="KW-0804">Transcription</keyword>
<dbReference type="InterPro" id="IPR050109">
    <property type="entry name" value="HTH-type_TetR-like_transc_reg"/>
</dbReference>
<evidence type="ECO:0000256" key="3">
    <source>
        <dbReference type="ARBA" id="ARBA00023163"/>
    </source>
</evidence>